<dbReference type="GO" id="GO:0031297">
    <property type="term" value="P:replication fork processing"/>
    <property type="evidence" value="ECO:0007669"/>
    <property type="project" value="TreeGrafter"/>
</dbReference>
<dbReference type="GO" id="GO:0000712">
    <property type="term" value="P:resolution of meiotic recombination intermediates"/>
    <property type="evidence" value="ECO:0007669"/>
    <property type="project" value="TreeGrafter"/>
</dbReference>
<dbReference type="EMBL" id="JAVHNQ010000003">
    <property type="protein sequence ID" value="KAK6353159.1"/>
    <property type="molecule type" value="Genomic_DNA"/>
</dbReference>
<comment type="subcellular location">
    <subcellularLocation>
        <location evidence="1">Nucleus</location>
    </subcellularLocation>
</comment>
<dbReference type="PANTHER" id="PTHR28680">
    <property type="entry name" value="CENTROMERE PROTEIN X"/>
    <property type="match status" value="1"/>
</dbReference>
<evidence type="ECO:0000256" key="7">
    <source>
        <dbReference type="SAM" id="MobiDB-lite"/>
    </source>
</evidence>
<keyword evidence="4" id="KW-0238">DNA-binding</keyword>
<dbReference type="PANTHER" id="PTHR28680:SF1">
    <property type="entry name" value="CENTROMERE PROTEIN X"/>
    <property type="match status" value="1"/>
</dbReference>
<dbReference type="Gene3D" id="6.10.130.30">
    <property type="match status" value="1"/>
</dbReference>
<evidence type="ECO:0000313" key="9">
    <source>
        <dbReference type="Proteomes" id="UP001375240"/>
    </source>
</evidence>
<gene>
    <name evidence="8" type="ORF">TWF696_005147</name>
</gene>
<organism evidence="8 9">
    <name type="scientific">Orbilia brochopaga</name>
    <dbReference type="NCBI Taxonomy" id="3140254"/>
    <lineage>
        <taxon>Eukaryota</taxon>
        <taxon>Fungi</taxon>
        <taxon>Dikarya</taxon>
        <taxon>Ascomycota</taxon>
        <taxon>Pezizomycotina</taxon>
        <taxon>Orbiliomycetes</taxon>
        <taxon>Orbiliales</taxon>
        <taxon>Orbiliaceae</taxon>
        <taxon>Orbilia</taxon>
    </lineage>
</organism>
<comment type="caution">
    <text evidence="8">The sequence shown here is derived from an EMBL/GenBank/DDBJ whole genome shotgun (WGS) entry which is preliminary data.</text>
</comment>
<dbReference type="GO" id="GO:0071821">
    <property type="term" value="C:FANCM-MHF complex"/>
    <property type="evidence" value="ECO:0007669"/>
    <property type="project" value="TreeGrafter"/>
</dbReference>
<evidence type="ECO:0000313" key="8">
    <source>
        <dbReference type="EMBL" id="KAK6353159.1"/>
    </source>
</evidence>
<protein>
    <recommendedName>
        <fullName evidence="10">Centromere protein X</fullName>
    </recommendedName>
</protein>
<keyword evidence="5" id="KW-0234">DNA repair</keyword>
<evidence type="ECO:0000256" key="5">
    <source>
        <dbReference type="ARBA" id="ARBA00023204"/>
    </source>
</evidence>
<sequence length="121" mass="13536">MPPKRTPKAQDASSNRHVREQADTPASPGDRTNDQEEQRKATIPPELLAKLLKNFMEDEGTKVSGAATKTVGEYMHLFLTEAVYRAVSNRRDGDPWAKTNAGLMLEVEDLEKITPQLLLDF</sequence>
<dbReference type="Proteomes" id="UP001375240">
    <property type="component" value="Unassembled WGS sequence"/>
</dbReference>
<feature type="compositionally biased region" description="Basic and acidic residues" evidence="7">
    <location>
        <begin position="31"/>
        <end position="40"/>
    </location>
</feature>
<keyword evidence="9" id="KW-1185">Reference proteome</keyword>
<evidence type="ECO:0000256" key="1">
    <source>
        <dbReference type="ARBA" id="ARBA00004123"/>
    </source>
</evidence>
<comment type="similarity">
    <text evidence="2">Belongs to the CENP-X/MHF2 family.</text>
</comment>
<dbReference type="Pfam" id="PF09415">
    <property type="entry name" value="CENP-X"/>
    <property type="match status" value="1"/>
</dbReference>
<keyword evidence="3" id="KW-0227">DNA damage</keyword>
<keyword evidence="6" id="KW-0539">Nucleus</keyword>
<dbReference type="GO" id="GO:0006281">
    <property type="term" value="P:DNA repair"/>
    <property type="evidence" value="ECO:0007669"/>
    <property type="project" value="UniProtKB-KW"/>
</dbReference>
<evidence type="ECO:0000256" key="2">
    <source>
        <dbReference type="ARBA" id="ARBA00009359"/>
    </source>
</evidence>
<evidence type="ECO:0008006" key="10">
    <source>
        <dbReference type="Google" id="ProtNLM"/>
    </source>
</evidence>
<dbReference type="GO" id="GO:0051382">
    <property type="term" value="P:kinetochore assembly"/>
    <property type="evidence" value="ECO:0007669"/>
    <property type="project" value="InterPro"/>
</dbReference>
<accession>A0AAV9V0L5</accession>
<evidence type="ECO:0000256" key="3">
    <source>
        <dbReference type="ARBA" id="ARBA00022763"/>
    </source>
</evidence>
<name>A0AAV9V0L5_9PEZI</name>
<proteinExistence type="inferred from homology"/>
<feature type="region of interest" description="Disordered" evidence="7">
    <location>
        <begin position="1"/>
        <end position="44"/>
    </location>
</feature>
<evidence type="ECO:0000256" key="6">
    <source>
        <dbReference type="ARBA" id="ARBA00023242"/>
    </source>
</evidence>
<dbReference type="CDD" id="cd22921">
    <property type="entry name" value="HFD_CENP-X"/>
    <property type="match status" value="1"/>
</dbReference>
<dbReference type="InterPro" id="IPR018552">
    <property type="entry name" value="CENP-X"/>
</dbReference>
<reference evidence="8 9" key="1">
    <citation type="submission" date="2019-10" db="EMBL/GenBank/DDBJ databases">
        <authorList>
            <person name="Palmer J.M."/>
        </authorList>
    </citation>
    <scope>NUCLEOTIDE SEQUENCE [LARGE SCALE GENOMIC DNA]</scope>
    <source>
        <strain evidence="8 9">TWF696</strain>
    </source>
</reference>
<evidence type="ECO:0000256" key="4">
    <source>
        <dbReference type="ARBA" id="ARBA00023125"/>
    </source>
</evidence>
<dbReference type="GO" id="GO:0003677">
    <property type="term" value="F:DNA binding"/>
    <property type="evidence" value="ECO:0007669"/>
    <property type="project" value="UniProtKB-KW"/>
</dbReference>
<dbReference type="AlphaFoldDB" id="A0AAV9V0L5"/>